<dbReference type="InterPro" id="IPR047217">
    <property type="entry name" value="S49_SppA_67K_type_N"/>
</dbReference>
<evidence type="ECO:0000313" key="8">
    <source>
        <dbReference type="Proteomes" id="UP001344447"/>
    </source>
</evidence>
<dbReference type="CDD" id="cd07018">
    <property type="entry name" value="S49_SppA_67K_type"/>
    <property type="match status" value="1"/>
</dbReference>
<dbReference type="SUPFAM" id="SSF52096">
    <property type="entry name" value="ClpP/crotonase"/>
    <property type="match status" value="2"/>
</dbReference>
<dbReference type="Gene3D" id="3.90.226.10">
    <property type="entry name" value="2-enoyl-CoA Hydratase, Chain A, domain 1"/>
    <property type="match status" value="2"/>
</dbReference>
<proteinExistence type="inferred from homology"/>
<dbReference type="PANTHER" id="PTHR33209:SF1">
    <property type="entry name" value="PEPTIDASE S49 DOMAIN-CONTAINING PROTEIN"/>
    <property type="match status" value="1"/>
</dbReference>
<dbReference type="CDD" id="cd07023">
    <property type="entry name" value="S49_Sppa_N_C"/>
    <property type="match status" value="1"/>
</dbReference>
<sequence>MSKIIQNLQNMEIDSLKKLGEVAKYLNQHPMLRSFLISTGFIVTSKLIKLIKNRIKNNTILEIDFTNTIDSSDVDISPIEKLLDPNIISFRSLLDAIEKGANDKKVIGLVVRLSGDNHFSLANIQEFRNAVSYFKSKGKRTVAFTDSFCEAGSGIGRYYMASVFHDIYMAPSGTLNLINTQYDFAFIKKTLEKLNIVPDAITRKEYKNALNGLINEKLTEPEKESMNAIFKSLYEQIIEDIAKDRSLTKERVNELFESGPFSSDKALVNKLVDSTLYSDEVYTTTYEKLDTTKSKANLLYAHKYNTKTKPLYGKKIGRSQGIIALINAEGTIHQGTNNNKYNGGPSIGSDSLVLAIRSATLDKDVKAIVLRVNSGGGSYIASDMVHHEIEASKKAGKKIVISMGTYCASGGYFLACNADKIVALGATLTGSIGVLTAKFNLKGLWEEKAHVKFDALHLNPDGATDNSTYFSSLHNYSEKQLAEVNSYMDFIYEDFTSKVSKGRRLTRDQVEEVARGRVWTGAQAFKLSLVDKIGGLKEAIEVAKELVGIASNVQPHVVVYPKESVLSQLMGSSANNSQDLERRGTPAQVSITHSVGISTSIYSKFTSLTKLILLPNNSVSSIFNTIINNQTNSNTLSMNQSSLISSSF</sequence>
<keyword evidence="8" id="KW-1185">Reference proteome</keyword>
<dbReference type="InterPro" id="IPR029045">
    <property type="entry name" value="ClpP/crotonase-like_dom_sf"/>
</dbReference>
<feature type="domain" description="Peptidase S49" evidence="6">
    <location>
        <begin position="136"/>
        <end position="287"/>
    </location>
</feature>
<keyword evidence="3" id="KW-0378">Hydrolase</keyword>
<dbReference type="PIRSF" id="PIRSF001217">
    <property type="entry name" value="Protease_4_SppA"/>
    <property type="match status" value="1"/>
</dbReference>
<dbReference type="InterPro" id="IPR004634">
    <property type="entry name" value="Pept_S49_pIV"/>
</dbReference>
<evidence type="ECO:0000256" key="1">
    <source>
        <dbReference type="ARBA" id="ARBA00008683"/>
    </source>
</evidence>
<dbReference type="Proteomes" id="UP001344447">
    <property type="component" value="Unassembled WGS sequence"/>
</dbReference>
<evidence type="ECO:0000259" key="6">
    <source>
        <dbReference type="Pfam" id="PF01343"/>
    </source>
</evidence>
<dbReference type="InterPro" id="IPR047272">
    <property type="entry name" value="S49_SppA_C"/>
</dbReference>
<organism evidence="7 8">
    <name type="scientific">Dictyostelium firmibasis</name>
    <dbReference type="NCBI Taxonomy" id="79012"/>
    <lineage>
        <taxon>Eukaryota</taxon>
        <taxon>Amoebozoa</taxon>
        <taxon>Evosea</taxon>
        <taxon>Eumycetozoa</taxon>
        <taxon>Dictyostelia</taxon>
        <taxon>Dictyosteliales</taxon>
        <taxon>Dictyosteliaceae</taxon>
        <taxon>Dictyostelium</taxon>
    </lineage>
</organism>
<evidence type="ECO:0000256" key="5">
    <source>
        <dbReference type="PIRSR" id="PIRSR001217-1"/>
    </source>
</evidence>
<protein>
    <recommendedName>
        <fullName evidence="6">Peptidase S49 domain-containing protein</fullName>
    </recommendedName>
</protein>
<evidence type="ECO:0000313" key="7">
    <source>
        <dbReference type="EMBL" id="KAK5583051.1"/>
    </source>
</evidence>
<accession>A0AAN7YXG1</accession>
<evidence type="ECO:0000256" key="4">
    <source>
        <dbReference type="ARBA" id="ARBA00022825"/>
    </source>
</evidence>
<dbReference type="EMBL" id="JAVFKY010000001">
    <property type="protein sequence ID" value="KAK5583051.1"/>
    <property type="molecule type" value="Genomic_DNA"/>
</dbReference>
<evidence type="ECO:0000256" key="3">
    <source>
        <dbReference type="ARBA" id="ARBA00022801"/>
    </source>
</evidence>
<dbReference type="Gene3D" id="6.20.330.10">
    <property type="match status" value="1"/>
</dbReference>
<feature type="active site" description="Proton donor/acceptor" evidence="5">
    <location>
        <position position="207"/>
    </location>
</feature>
<feature type="domain" description="Peptidase S49" evidence="6">
    <location>
        <begin position="392"/>
        <end position="549"/>
    </location>
</feature>
<dbReference type="GO" id="GO:0016020">
    <property type="term" value="C:membrane"/>
    <property type="evidence" value="ECO:0007669"/>
    <property type="project" value="InterPro"/>
</dbReference>
<dbReference type="GO" id="GO:0008236">
    <property type="term" value="F:serine-type peptidase activity"/>
    <property type="evidence" value="ECO:0007669"/>
    <property type="project" value="UniProtKB-KW"/>
</dbReference>
<dbReference type="PANTHER" id="PTHR33209">
    <property type="entry name" value="PROTEASE 4"/>
    <property type="match status" value="1"/>
</dbReference>
<gene>
    <name evidence="7" type="ORF">RB653_004641</name>
</gene>
<dbReference type="GO" id="GO:0006465">
    <property type="term" value="P:signal peptide processing"/>
    <property type="evidence" value="ECO:0007669"/>
    <property type="project" value="InterPro"/>
</dbReference>
<comment type="caution">
    <text evidence="7">The sequence shown here is derived from an EMBL/GenBank/DDBJ whole genome shotgun (WGS) entry which is preliminary data.</text>
</comment>
<keyword evidence="2" id="KW-0645">Protease</keyword>
<comment type="similarity">
    <text evidence="1">Belongs to the peptidase S49 family.</text>
</comment>
<dbReference type="InterPro" id="IPR002142">
    <property type="entry name" value="Peptidase_S49"/>
</dbReference>
<name>A0AAN7YXG1_9MYCE</name>
<keyword evidence="4" id="KW-0720">Serine protease</keyword>
<evidence type="ECO:0000256" key="2">
    <source>
        <dbReference type="ARBA" id="ARBA00022670"/>
    </source>
</evidence>
<reference evidence="7 8" key="1">
    <citation type="submission" date="2023-11" db="EMBL/GenBank/DDBJ databases">
        <title>Dfirmibasis_genome.</title>
        <authorList>
            <person name="Edelbroek B."/>
            <person name="Kjellin J."/>
            <person name="Jerlstrom-Hultqvist J."/>
            <person name="Soderbom F."/>
        </authorList>
    </citation>
    <scope>NUCLEOTIDE SEQUENCE [LARGE SCALE GENOMIC DNA]</scope>
    <source>
        <strain evidence="7 8">TNS-C-14</strain>
    </source>
</reference>
<dbReference type="AlphaFoldDB" id="A0AAN7YXG1"/>
<dbReference type="Pfam" id="PF01343">
    <property type="entry name" value="Peptidase_S49"/>
    <property type="match status" value="2"/>
</dbReference>
<feature type="active site" description="Nucleophile" evidence="5">
    <location>
        <position position="409"/>
    </location>
</feature>